<comment type="caution">
    <text evidence="8">The sequence shown here is derived from an EMBL/GenBank/DDBJ whole genome shotgun (WGS) entry which is preliminary data.</text>
</comment>
<name>A0A847HCA3_9CORY</name>
<dbReference type="PANTHER" id="PTHR23513">
    <property type="entry name" value="INTEGRAL MEMBRANE EFFLUX PROTEIN-RELATED"/>
    <property type="match status" value="1"/>
</dbReference>
<evidence type="ECO:0000256" key="6">
    <source>
        <dbReference type="SAM" id="Phobius"/>
    </source>
</evidence>
<evidence type="ECO:0000256" key="4">
    <source>
        <dbReference type="ARBA" id="ARBA00022989"/>
    </source>
</evidence>
<evidence type="ECO:0000256" key="2">
    <source>
        <dbReference type="ARBA" id="ARBA00022475"/>
    </source>
</evidence>
<evidence type="ECO:0000313" key="9">
    <source>
        <dbReference type="Proteomes" id="UP000523614"/>
    </source>
</evidence>
<feature type="transmembrane region" description="Helical" evidence="6">
    <location>
        <begin position="316"/>
        <end position="334"/>
    </location>
</feature>
<organism evidence="8 9">
    <name type="scientific">Corynebacterium marinum</name>
    <dbReference type="NCBI Taxonomy" id="349751"/>
    <lineage>
        <taxon>Bacteria</taxon>
        <taxon>Bacillati</taxon>
        <taxon>Actinomycetota</taxon>
        <taxon>Actinomycetes</taxon>
        <taxon>Mycobacteriales</taxon>
        <taxon>Corynebacteriaceae</taxon>
        <taxon>Corynebacterium</taxon>
    </lineage>
</organism>
<dbReference type="SUPFAM" id="SSF103473">
    <property type="entry name" value="MFS general substrate transporter"/>
    <property type="match status" value="1"/>
</dbReference>
<proteinExistence type="predicted"/>
<evidence type="ECO:0000256" key="1">
    <source>
        <dbReference type="ARBA" id="ARBA00004651"/>
    </source>
</evidence>
<feature type="transmembrane region" description="Helical" evidence="6">
    <location>
        <begin position="402"/>
        <end position="423"/>
    </location>
</feature>
<accession>A0A847HCA3</accession>
<dbReference type="Pfam" id="PF07690">
    <property type="entry name" value="MFS_1"/>
    <property type="match status" value="1"/>
</dbReference>
<protein>
    <submittedName>
        <fullName evidence="8">MFS transporter</fullName>
    </submittedName>
</protein>
<keyword evidence="3 6" id="KW-0812">Transmembrane</keyword>
<gene>
    <name evidence="8" type="ORF">GX570_09565</name>
</gene>
<feature type="transmembrane region" description="Helical" evidence="6">
    <location>
        <begin position="354"/>
        <end position="382"/>
    </location>
</feature>
<dbReference type="Gene3D" id="1.20.1250.20">
    <property type="entry name" value="MFS general substrate transporter like domains"/>
    <property type="match status" value="1"/>
</dbReference>
<dbReference type="InterPro" id="IPR020846">
    <property type="entry name" value="MFS_dom"/>
</dbReference>
<dbReference type="Proteomes" id="UP000523614">
    <property type="component" value="Unassembled WGS sequence"/>
</dbReference>
<feature type="transmembrane region" description="Helical" evidence="6">
    <location>
        <begin position="69"/>
        <end position="91"/>
    </location>
</feature>
<feature type="transmembrane region" description="Helical" evidence="6">
    <location>
        <begin position="171"/>
        <end position="190"/>
    </location>
</feature>
<keyword evidence="2" id="KW-1003">Cell membrane</keyword>
<dbReference type="GO" id="GO:0005886">
    <property type="term" value="C:plasma membrane"/>
    <property type="evidence" value="ECO:0007669"/>
    <property type="project" value="UniProtKB-SubCell"/>
</dbReference>
<evidence type="ECO:0000256" key="3">
    <source>
        <dbReference type="ARBA" id="ARBA00022692"/>
    </source>
</evidence>
<dbReference type="PROSITE" id="PS50850">
    <property type="entry name" value="MFS"/>
    <property type="match status" value="1"/>
</dbReference>
<comment type="subcellular location">
    <subcellularLocation>
        <location evidence="1">Cell membrane</location>
        <topology evidence="1">Multi-pass membrane protein</topology>
    </subcellularLocation>
</comment>
<feature type="transmembrane region" description="Helical" evidence="6">
    <location>
        <begin position="37"/>
        <end position="57"/>
    </location>
</feature>
<feature type="transmembrane region" description="Helical" evidence="6">
    <location>
        <begin position="141"/>
        <end position="165"/>
    </location>
</feature>
<dbReference type="GO" id="GO:0022857">
    <property type="term" value="F:transmembrane transporter activity"/>
    <property type="evidence" value="ECO:0007669"/>
    <property type="project" value="InterPro"/>
</dbReference>
<dbReference type="AlphaFoldDB" id="A0A847HCA3"/>
<evidence type="ECO:0000256" key="5">
    <source>
        <dbReference type="ARBA" id="ARBA00023136"/>
    </source>
</evidence>
<keyword evidence="5 6" id="KW-0472">Membrane</keyword>
<reference evidence="8 9" key="1">
    <citation type="journal article" date="2020" name="Biotechnol. Biofuels">
        <title>New insights from the biogas microbiome by comprehensive genome-resolved metagenomics of nearly 1600 species originating from multiple anaerobic digesters.</title>
        <authorList>
            <person name="Campanaro S."/>
            <person name="Treu L."/>
            <person name="Rodriguez-R L.M."/>
            <person name="Kovalovszki A."/>
            <person name="Ziels R.M."/>
            <person name="Maus I."/>
            <person name="Zhu X."/>
            <person name="Kougias P.G."/>
            <person name="Basile A."/>
            <person name="Luo G."/>
            <person name="Schluter A."/>
            <person name="Konstantinidis K.T."/>
            <person name="Angelidaki I."/>
        </authorList>
    </citation>
    <scope>NUCLEOTIDE SEQUENCE [LARGE SCALE GENOMIC DNA]</scope>
    <source>
        <strain evidence="8">AS06rmzACSIP_235</strain>
    </source>
</reference>
<evidence type="ECO:0000259" key="7">
    <source>
        <dbReference type="PROSITE" id="PS50850"/>
    </source>
</evidence>
<dbReference type="EMBL" id="JAAYYP010000342">
    <property type="protein sequence ID" value="NLF91572.1"/>
    <property type="molecule type" value="Genomic_DNA"/>
</dbReference>
<feature type="domain" description="Major facilitator superfamily (MFS) profile" evidence="7">
    <location>
        <begin position="1"/>
        <end position="429"/>
    </location>
</feature>
<keyword evidence="4 6" id="KW-1133">Transmembrane helix</keyword>
<dbReference type="InterPro" id="IPR036259">
    <property type="entry name" value="MFS_trans_sf"/>
</dbReference>
<feature type="transmembrane region" description="Helical" evidence="6">
    <location>
        <begin position="103"/>
        <end position="120"/>
    </location>
</feature>
<evidence type="ECO:0000313" key="8">
    <source>
        <dbReference type="EMBL" id="NLF91572.1"/>
    </source>
</evidence>
<dbReference type="CDD" id="cd06173">
    <property type="entry name" value="MFS_MefA_like"/>
    <property type="match status" value="1"/>
</dbReference>
<feature type="transmembrane region" description="Helical" evidence="6">
    <location>
        <begin position="262"/>
        <end position="281"/>
    </location>
</feature>
<sequence>MRPFHHVLVNTMLANITTSYLWFCLAFWVYLETRNVGLTGLVNGLYMALVAVGSIFFGSVVDHHRKKTVMVIAAAATLVAFGLAALVWVLWVDPAQVRADDPAILAFAALVLVGAVVEQMRNVALSTTVTLMVPEAGRDKANGLVGMVQGIAFFLTSVISGLSIGYLGMEISLWIALGLTVLALVHLAPIRIAEAQIVTSETADGSADVTTAGIDLRGSWAVIRVVPGLLALILFSSFNNLMGGVYTALMDPYGLEMYGPQLWGIVLGVTSVAFILGGALVSKVGLGGNPVRTLLLVNLAVAAIGTVFALREWWWLFALGMLAFMALIPAAEAAEQTILQRVVPFRRQGRVFGLAIAIEMVANPVSAITVAVVAQSYVIPWMDSPAGRDAFGRLLGEGGTRGMALMFLASSAVMVAVVALAFFSRPYHRLSEYYASTSQDVAGQADTTVR</sequence>
<feature type="transmembrane region" description="Helical" evidence="6">
    <location>
        <begin position="12"/>
        <end position="31"/>
    </location>
</feature>
<dbReference type="InterPro" id="IPR011701">
    <property type="entry name" value="MFS"/>
</dbReference>
<dbReference type="PANTHER" id="PTHR23513:SF6">
    <property type="entry name" value="MAJOR FACILITATOR SUPERFAMILY ASSOCIATED DOMAIN-CONTAINING PROTEIN"/>
    <property type="match status" value="1"/>
</dbReference>
<feature type="transmembrane region" description="Helical" evidence="6">
    <location>
        <begin position="221"/>
        <end position="242"/>
    </location>
</feature>
<feature type="transmembrane region" description="Helical" evidence="6">
    <location>
        <begin position="293"/>
        <end position="310"/>
    </location>
</feature>